<keyword evidence="3 6" id="KW-0812">Transmembrane</keyword>
<evidence type="ECO:0000256" key="2">
    <source>
        <dbReference type="ARBA" id="ARBA00022475"/>
    </source>
</evidence>
<feature type="domain" description="Phage shock protein PspC N-terminal" evidence="7">
    <location>
        <begin position="9"/>
        <end position="66"/>
    </location>
</feature>
<keyword evidence="5 6" id="KW-0472">Membrane</keyword>
<dbReference type="InterPro" id="IPR007168">
    <property type="entry name" value="Phageshock_PspC_N"/>
</dbReference>
<sequence length="66" mass="7290">MSDLDKPRKRLVRSDDRWIGGVCGAVAEYVNVDANVVRLITVIATIFGLGSMIIVYLIAWVLIPSE</sequence>
<dbReference type="PANTHER" id="PTHR33885:SF3">
    <property type="entry name" value="PHAGE SHOCK PROTEIN C"/>
    <property type="match status" value="1"/>
</dbReference>
<accession>A0AA46TEI5</accession>
<evidence type="ECO:0000256" key="6">
    <source>
        <dbReference type="SAM" id="Phobius"/>
    </source>
</evidence>
<gene>
    <name evidence="8" type="ORF">L0C25_15125</name>
</gene>
<keyword evidence="9" id="KW-1185">Reference proteome</keyword>
<dbReference type="GO" id="GO:0005886">
    <property type="term" value="C:plasma membrane"/>
    <property type="evidence" value="ECO:0007669"/>
    <property type="project" value="UniProtKB-SubCell"/>
</dbReference>
<name>A0AA46TEI5_9ACTN</name>
<evidence type="ECO:0000256" key="5">
    <source>
        <dbReference type="ARBA" id="ARBA00023136"/>
    </source>
</evidence>
<dbReference type="Pfam" id="PF04024">
    <property type="entry name" value="PspC"/>
    <property type="match status" value="1"/>
</dbReference>
<evidence type="ECO:0000256" key="3">
    <source>
        <dbReference type="ARBA" id="ARBA00022692"/>
    </source>
</evidence>
<evidence type="ECO:0000256" key="4">
    <source>
        <dbReference type="ARBA" id="ARBA00022989"/>
    </source>
</evidence>
<protein>
    <submittedName>
        <fullName evidence="8">PspC domain-containing protein</fullName>
    </submittedName>
</protein>
<dbReference type="PANTHER" id="PTHR33885">
    <property type="entry name" value="PHAGE SHOCK PROTEIN C"/>
    <property type="match status" value="1"/>
</dbReference>
<keyword evidence="2" id="KW-1003">Cell membrane</keyword>
<dbReference type="InterPro" id="IPR052027">
    <property type="entry name" value="PspC"/>
</dbReference>
<proteinExistence type="predicted"/>
<dbReference type="RefSeq" id="WP_271632513.1">
    <property type="nucleotide sequence ID" value="NZ_CP094970.1"/>
</dbReference>
<feature type="transmembrane region" description="Helical" evidence="6">
    <location>
        <begin position="39"/>
        <end position="63"/>
    </location>
</feature>
<comment type="subcellular location">
    <subcellularLocation>
        <location evidence="1">Cell membrane</location>
        <topology evidence="1">Single-pass membrane protein</topology>
    </subcellularLocation>
</comment>
<dbReference type="Proteomes" id="UP001164390">
    <property type="component" value="Chromosome"/>
</dbReference>
<evidence type="ECO:0000259" key="7">
    <source>
        <dbReference type="Pfam" id="PF04024"/>
    </source>
</evidence>
<organism evidence="8 9">
    <name type="scientific">Solicola gregarius</name>
    <dbReference type="NCBI Taxonomy" id="2908642"/>
    <lineage>
        <taxon>Bacteria</taxon>
        <taxon>Bacillati</taxon>
        <taxon>Actinomycetota</taxon>
        <taxon>Actinomycetes</taxon>
        <taxon>Propionibacteriales</taxon>
        <taxon>Nocardioidaceae</taxon>
        <taxon>Solicola</taxon>
    </lineage>
</organism>
<evidence type="ECO:0000313" key="9">
    <source>
        <dbReference type="Proteomes" id="UP001164390"/>
    </source>
</evidence>
<evidence type="ECO:0000256" key="1">
    <source>
        <dbReference type="ARBA" id="ARBA00004162"/>
    </source>
</evidence>
<dbReference type="KEGG" id="sgrg:L0C25_15125"/>
<reference evidence="8" key="1">
    <citation type="submission" date="2022-01" db="EMBL/GenBank/DDBJ databases">
        <title>Nocardioidaceae gen. sp. A5X3R13.</title>
        <authorList>
            <person name="Lopez Marin M.A."/>
            <person name="Uhlik O."/>
        </authorList>
    </citation>
    <scope>NUCLEOTIDE SEQUENCE</scope>
    <source>
        <strain evidence="8">A5X3R13</strain>
    </source>
</reference>
<dbReference type="AlphaFoldDB" id="A0AA46TEI5"/>
<dbReference type="EMBL" id="CP094970">
    <property type="protein sequence ID" value="UYM03871.1"/>
    <property type="molecule type" value="Genomic_DNA"/>
</dbReference>
<keyword evidence="4 6" id="KW-1133">Transmembrane helix</keyword>
<evidence type="ECO:0000313" key="8">
    <source>
        <dbReference type="EMBL" id="UYM03871.1"/>
    </source>
</evidence>